<accession>A0A6J7URT5</accession>
<proteinExistence type="predicted"/>
<protein>
    <submittedName>
        <fullName evidence="1">Unannotated protein</fullName>
    </submittedName>
</protein>
<name>A0A6J7URT5_9ZZZZ</name>
<dbReference type="EMBL" id="CAFBQW010000209">
    <property type="protein sequence ID" value="CAB5068609.1"/>
    <property type="molecule type" value="Genomic_DNA"/>
</dbReference>
<evidence type="ECO:0000313" key="1">
    <source>
        <dbReference type="EMBL" id="CAB5068609.1"/>
    </source>
</evidence>
<dbReference type="AlphaFoldDB" id="A0A6J7URT5"/>
<reference evidence="1" key="1">
    <citation type="submission" date="2020-05" db="EMBL/GenBank/DDBJ databases">
        <authorList>
            <person name="Chiriac C."/>
            <person name="Salcher M."/>
            <person name="Ghai R."/>
            <person name="Kavagutti S V."/>
        </authorList>
    </citation>
    <scope>NUCLEOTIDE SEQUENCE</scope>
</reference>
<sequence length="149" mass="15042">MAGQRAENFPAGWSCGWFICLGYVCGLCGDEVGEEAGEVDVGGVVGEFLAAGGGFGCVGVDVWWWFGWVGDVFGVLLLELWDSCVGCVGVGVGCVGVGVGSSCGCCGGCSEAGVVVPEGEDLVVVGGDCPVLGVEFVVVVLAEEYEVVE</sequence>
<gene>
    <name evidence="1" type="ORF">UFOPK4354_01563</name>
</gene>
<organism evidence="1">
    <name type="scientific">freshwater metagenome</name>
    <dbReference type="NCBI Taxonomy" id="449393"/>
    <lineage>
        <taxon>unclassified sequences</taxon>
        <taxon>metagenomes</taxon>
        <taxon>ecological metagenomes</taxon>
    </lineage>
</organism>